<dbReference type="Proteomes" id="UP000076276">
    <property type="component" value="Unassembled WGS sequence"/>
</dbReference>
<dbReference type="EMBL" id="LUAW01000026">
    <property type="protein sequence ID" value="KYQ71434.1"/>
    <property type="molecule type" value="Genomic_DNA"/>
</dbReference>
<dbReference type="InterPro" id="IPR052551">
    <property type="entry name" value="UV-DNA_repair_photolyase"/>
</dbReference>
<dbReference type="Gene3D" id="3.40.50.620">
    <property type="entry name" value="HUPs"/>
    <property type="match status" value="1"/>
</dbReference>
<dbReference type="RefSeq" id="WP_067670016.1">
    <property type="nucleotide sequence ID" value="NZ_CBCSIK010000006.1"/>
</dbReference>
<sequence>MRFGLILGDQLHHQLATLKALDRIRDVILMAEVVEEATYVAHHPQKIALIFSAMRHFAKELKAEGWRVRYHAFQSDSPIRSLLDFVESQQQLLPVTELVITHCGEYRLQQQIEQYWSQQLQLPVQCLNDERFFCSPEQFRHWASRYQTLRMEYFYREMRKQTGYLMQGQQPFGEQWNYDSANRKTWAGNPPLPAPLHFEHDQIDLDVLELVEREFSRHSGSLDNFRWGTTRSNALLALEHFITHSLPHFGDYQDAMVQDSDMLFHSLLSPYLNCGLLLPKEVCDAAEAAYHAGHAPLNAVEGFIRQILGWREYVRGIYWLYMPEYASRNALQHSAPLPQFYWTGRTRMNCMAECFRNTFQHAYAHHIQRLMVTGNFALLTGVDPQQISEWYLAVYADAYEWVELPNTLGMVMHADSGLMASKPYAASGNYIHKMSDYCKHCSYNVKTRTELDSCPFNSLYWYFMIRNEAKFRTHPRMGMIYRQLDKLKDRHQIISHAQQLLSQINEL</sequence>
<evidence type="ECO:0000313" key="1">
    <source>
        <dbReference type="EMBL" id="KYQ71434.1"/>
    </source>
</evidence>
<evidence type="ECO:0000313" key="2">
    <source>
        <dbReference type="Proteomes" id="UP000076276"/>
    </source>
</evidence>
<dbReference type="STRING" id="1806892.AZH43_14535"/>
<dbReference type="InterPro" id="IPR014729">
    <property type="entry name" value="Rossmann-like_a/b/a_fold"/>
</dbReference>
<dbReference type="Pfam" id="PF04244">
    <property type="entry name" value="DPRP"/>
    <property type="match status" value="1"/>
</dbReference>
<protein>
    <submittedName>
        <fullName evidence="1">Deoxyribodipyrimidine photolyase</fullName>
    </submittedName>
</protein>
<dbReference type="Gene3D" id="1.10.579.10">
    <property type="entry name" value="DNA Cyclobutane Dipyrimidine Photolyase, subunit A, domain 3"/>
    <property type="match status" value="1"/>
</dbReference>
<dbReference type="AlphaFoldDB" id="A0A151Y0B3"/>
<proteinExistence type="predicted"/>
<dbReference type="InterPro" id="IPR036134">
    <property type="entry name" value="Crypto/Photolyase_FAD-like_sf"/>
</dbReference>
<name>A0A151Y0B3_9GAMM</name>
<comment type="caution">
    <text evidence="1">The sequence shown here is derived from an EMBL/GenBank/DDBJ whole genome shotgun (WGS) entry which is preliminary data.</text>
</comment>
<keyword evidence="2" id="KW-1185">Reference proteome</keyword>
<reference evidence="1 2" key="1">
    <citation type="submission" date="2016-03" db="EMBL/GenBank/DDBJ databases">
        <title>Acinetobacter genomospecies 28 strain ANC 4149.</title>
        <authorList>
            <person name="Radolfova-Krizova L."/>
            <person name="Nemec A."/>
        </authorList>
    </citation>
    <scope>NUCLEOTIDE SEQUENCE [LARGE SCALE GENOMIC DNA]</scope>
    <source>
        <strain evidence="1 2">ANC 4149</strain>
    </source>
</reference>
<organism evidence="1 2">
    <name type="scientific">Acinetobacter pragensis</name>
    <dbReference type="NCBI Taxonomy" id="1806892"/>
    <lineage>
        <taxon>Bacteria</taxon>
        <taxon>Pseudomonadati</taxon>
        <taxon>Pseudomonadota</taxon>
        <taxon>Gammaproteobacteria</taxon>
        <taxon>Moraxellales</taxon>
        <taxon>Moraxellaceae</taxon>
        <taxon>Acinetobacter</taxon>
    </lineage>
</organism>
<dbReference type="SUPFAM" id="SSF48173">
    <property type="entry name" value="Cryptochrome/photolyase FAD-binding domain"/>
    <property type="match status" value="1"/>
</dbReference>
<dbReference type="GO" id="GO:0016829">
    <property type="term" value="F:lyase activity"/>
    <property type="evidence" value="ECO:0007669"/>
    <property type="project" value="UniProtKB-KW"/>
</dbReference>
<dbReference type="Gene3D" id="1.10.10.1710">
    <property type="entry name" value="Deoxyribodipyrimidine photolyase-related"/>
    <property type="match status" value="1"/>
</dbReference>
<dbReference type="OrthoDB" id="5288100at2"/>
<accession>A0A151Y0B3</accession>
<gene>
    <name evidence="1" type="ORF">AZH43_14535</name>
</gene>
<dbReference type="PANTHER" id="PTHR38657">
    <property type="entry name" value="SLR1343 PROTEIN"/>
    <property type="match status" value="1"/>
</dbReference>
<dbReference type="Gene3D" id="1.25.40.80">
    <property type="match status" value="1"/>
</dbReference>
<keyword evidence="1" id="KW-0456">Lyase</keyword>
<dbReference type="InterPro" id="IPR007357">
    <property type="entry name" value="PhrB-like"/>
</dbReference>
<dbReference type="PANTHER" id="PTHR38657:SF1">
    <property type="entry name" value="SLR1343 PROTEIN"/>
    <property type="match status" value="1"/>
</dbReference>